<dbReference type="OrthoDB" id="9801697at2"/>
<evidence type="ECO:0000259" key="6">
    <source>
        <dbReference type="SMART" id="SM01266"/>
    </source>
</evidence>
<dbReference type="EC" id="2.3.1.-" evidence="5"/>
<evidence type="ECO:0000256" key="5">
    <source>
        <dbReference type="RuleBase" id="RU367021"/>
    </source>
</evidence>
<dbReference type="Gene3D" id="2.160.10.10">
    <property type="entry name" value="Hexapeptide repeat proteins"/>
    <property type="match status" value="1"/>
</dbReference>
<dbReference type="PANTHER" id="PTHR43017:SF1">
    <property type="entry name" value="ACETYLTRANSFERASE YJL218W-RELATED"/>
    <property type="match status" value="1"/>
</dbReference>
<dbReference type="SMART" id="SM01266">
    <property type="entry name" value="Mac"/>
    <property type="match status" value="1"/>
</dbReference>
<dbReference type="InterPro" id="IPR011004">
    <property type="entry name" value="Trimer_LpxA-like_sf"/>
</dbReference>
<dbReference type="AlphaFoldDB" id="A0A2V1JZM1"/>
<dbReference type="SUPFAM" id="SSF51161">
    <property type="entry name" value="Trimeric LpxA-like enzymes"/>
    <property type="match status" value="1"/>
</dbReference>
<dbReference type="PANTHER" id="PTHR43017">
    <property type="entry name" value="GALACTOSIDE O-ACETYLTRANSFERASE"/>
    <property type="match status" value="1"/>
</dbReference>
<evidence type="ECO:0000256" key="2">
    <source>
        <dbReference type="ARBA" id="ARBA00022679"/>
    </source>
</evidence>
<dbReference type="InterPro" id="IPR039369">
    <property type="entry name" value="LacA-like"/>
</dbReference>
<gene>
    <name evidence="7" type="ORF">LG34_00125</name>
</gene>
<dbReference type="FunFam" id="2.160.10.10:FF:000008">
    <property type="entry name" value="Maltose O-acetyltransferase"/>
    <property type="match status" value="1"/>
</dbReference>
<dbReference type="Pfam" id="PF14602">
    <property type="entry name" value="Hexapep_2"/>
    <property type="match status" value="2"/>
</dbReference>
<comment type="similarity">
    <text evidence="1 5">Belongs to the transferase hexapeptide repeat family.</text>
</comment>
<evidence type="ECO:0000313" key="8">
    <source>
        <dbReference type="Proteomes" id="UP000245288"/>
    </source>
</evidence>
<evidence type="ECO:0000313" key="7">
    <source>
        <dbReference type="EMBL" id="PWE88058.1"/>
    </source>
</evidence>
<name>A0A2V1JZM1_EUBRA</name>
<evidence type="ECO:0000256" key="3">
    <source>
        <dbReference type="ARBA" id="ARBA00022737"/>
    </source>
</evidence>
<evidence type="ECO:0000256" key="4">
    <source>
        <dbReference type="ARBA" id="ARBA00023315"/>
    </source>
</evidence>
<keyword evidence="8" id="KW-1185">Reference proteome</keyword>
<evidence type="ECO:0000256" key="1">
    <source>
        <dbReference type="ARBA" id="ARBA00007274"/>
    </source>
</evidence>
<dbReference type="RefSeq" id="WP_109214330.1">
    <property type="nucleotide sequence ID" value="NZ_CABMEW010000003.1"/>
</dbReference>
<dbReference type="GO" id="GO:0008870">
    <property type="term" value="F:galactoside O-acetyltransferase activity"/>
    <property type="evidence" value="ECO:0007669"/>
    <property type="project" value="TreeGrafter"/>
</dbReference>
<accession>A0A2V1JZM1</accession>
<dbReference type="Proteomes" id="UP000245288">
    <property type="component" value="Unassembled WGS sequence"/>
</dbReference>
<sequence>MKKDNRTEFEKMEAGEMFWNSDEKIGELKKHARRLADRFNVTTEDESELRLSILKELFGDCDDDIFIKPPFHCDYGFHIHVGKNFFANFQCVMLDAAPITIGDNCLMGPQTCLYTVNHPMDSKTRVANYVYGKPITIGDNVWFGGNCVVLPGVTIGNNVVVGAGSVVTKDVPDNAVVVGNPAKIIRYTE</sequence>
<keyword evidence="4 5" id="KW-0012">Acyltransferase</keyword>
<reference evidence="7 8" key="1">
    <citation type="submission" date="2014-09" db="EMBL/GenBank/DDBJ databases">
        <title>Butyrate-producing bacteria isolated from human gut.</title>
        <authorList>
            <person name="Zhang Q."/>
            <person name="Zhao L."/>
        </authorList>
    </citation>
    <scope>NUCLEOTIDE SEQUENCE [LARGE SCALE GENOMIC DNA]</scope>
    <source>
        <strain evidence="7 8">21</strain>
    </source>
</reference>
<feature type="domain" description="Maltose/galactoside acetyltransferase" evidence="6">
    <location>
        <begin position="9"/>
        <end position="63"/>
    </location>
</feature>
<dbReference type="InterPro" id="IPR024688">
    <property type="entry name" value="Mac_dom"/>
</dbReference>
<protein>
    <recommendedName>
        <fullName evidence="5">Acetyltransferase</fullName>
        <ecNumber evidence="5">2.3.1.-</ecNumber>
    </recommendedName>
</protein>
<organism evidence="7 8">
    <name type="scientific">Eubacterium ramulus</name>
    <dbReference type="NCBI Taxonomy" id="39490"/>
    <lineage>
        <taxon>Bacteria</taxon>
        <taxon>Bacillati</taxon>
        <taxon>Bacillota</taxon>
        <taxon>Clostridia</taxon>
        <taxon>Eubacteriales</taxon>
        <taxon>Eubacteriaceae</taxon>
        <taxon>Eubacterium</taxon>
    </lineage>
</organism>
<dbReference type="EMBL" id="JRFU01000003">
    <property type="protein sequence ID" value="PWE88058.1"/>
    <property type="molecule type" value="Genomic_DNA"/>
</dbReference>
<dbReference type="Pfam" id="PF12464">
    <property type="entry name" value="Mac"/>
    <property type="match status" value="1"/>
</dbReference>
<dbReference type="CDD" id="cd03357">
    <property type="entry name" value="LbH_MAT_GAT"/>
    <property type="match status" value="1"/>
</dbReference>
<dbReference type="InterPro" id="IPR001451">
    <property type="entry name" value="Hexapep"/>
</dbReference>
<comment type="caution">
    <text evidence="7">The sequence shown here is derived from an EMBL/GenBank/DDBJ whole genome shotgun (WGS) entry which is preliminary data.</text>
</comment>
<proteinExistence type="inferred from homology"/>
<keyword evidence="2 5" id="KW-0808">Transferase</keyword>
<keyword evidence="3" id="KW-0677">Repeat</keyword>